<dbReference type="EMBL" id="GBRH01209377">
    <property type="protein sequence ID" value="JAD88518.1"/>
    <property type="molecule type" value="Transcribed_RNA"/>
</dbReference>
<feature type="compositionally biased region" description="Acidic residues" evidence="1">
    <location>
        <begin position="47"/>
        <end position="59"/>
    </location>
</feature>
<feature type="region of interest" description="Disordered" evidence="1">
    <location>
        <begin position="1"/>
        <end position="67"/>
    </location>
</feature>
<feature type="region of interest" description="Disordered" evidence="1">
    <location>
        <begin position="221"/>
        <end position="287"/>
    </location>
</feature>
<reference evidence="2" key="2">
    <citation type="journal article" date="2015" name="Data Brief">
        <title>Shoot transcriptome of the giant reed, Arundo donax.</title>
        <authorList>
            <person name="Barrero R.A."/>
            <person name="Guerrero F.D."/>
            <person name="Moolhuijzen P."/>
            <person name="Goolsby J.A."/>
            <person name="Tidwell J."/>
            <person name="Bellgard S.E."/>
            <person name="Bellgard M.I."/>
        </authorList>
    </citation>
    <scope>NUCLEOTIDE SEQUENCE</scope>
    <source>
        <tissue evidence="2">Shoot tissue taken approximately 20 cm above the soil surface</tissue>
    </source>
</reference>
<reference evidence="2" key="1">
    <citation type="submission" date="2014-09" db="EMBL/GenBank/DDBJ databases">
        <authorList>
            <person name="Magalhaes I.L.F."/>
            <person name="Oliveira U."/>
            <person name="Santos F.R."/>
            <person name="Vidigal T.H.D.A."/>
            <person name="Brescovit A.D."/>
            <person name="Santos A.J."/>
        </authorList>
    </citation>
    <scope>NUCLEOTIDE SEQUENCE</scope>
    <source>
        <tissue evidence="2">Shoot tissue taken approximately 20 cm above the soil surface</tissue>
    </source>
</reference>
<sequence>MYKSIPTVSTTKPTSWSVDQTTGQRQPRMRRLHECLAQRDGGRDGNAVEEDEDPGDVDELGLAGGRGAGALLHEPRLRGAHGQQEDGEPGHDVHGRRRGAGMLVRGAGEPEGDEAEQPLQAEEGHRGDAEPRVEAHQVRRHGRVVELERRVHAEDAQDQAHQVDQHVRHLLRPVVHRDRRVRQDGFANKKNETPGHHKWMDIEDLLGVLGLYVDAAPVMQQPDKHEDGRGQEQHVREHGHPRRHDGVVVAPDDPVRHGCRSKPSPQPPAGKKTIDQMGAAEVSLANH</sequence>
<feature type="compositionally biased region" description="Basic and acidic residues" evidence="1">
    <location>
        <begin position="32"/>
        <end position="43"/>
    </location>
</feature>
<dbReference type="AlphaFoldDB" id="A0A0A9DPA0"/>
<proteinExistence type="predicted"/>
<feature type="compositionally biased region" description="Basic and acidic residues" evidence="1">
    <location>
        <begin position="122"/>
        <end position="138"/>
    </location>
</feature>
<name>A0A0A9DPA0_ARUDO</name>
<evidence type="ECO:0000256" key="1">
    <source>
        <dbReference type="SAM" id="MobiDB-lite"/>
    </source>
</evidence>
<accession>A0A0A9DPA0</accession>
<evidence type="ECO:0000313" key="2">
    <source>
        <dbReference type="EMBL" id="JAD88518.1"/>
    </source>
</evidence>
<feature type="compositionally biased region" description="Basic and acidic residues" evidence="1">
    <location>
        <begin position="222"/>
        <end position="238"/>
    </location>
</feature>
<feature type="region of interest" description="Disordered" evidence="1">
    <location>
        <begin position="103"/>
        <end position="138"/>
    </location>
</feature>
<feature type="compositionally biased region" description="Polar residues" evidence="1">
    <location>
        <begin position="1"/>
        <end position="25"/>
    </location>
</feature>
<protein>
    <submittedName>
        <fullName evidence="2">Uncharacterized protein</fullName>
    </submittedName>
</protein>
<organism evidence="2">
    <name type="scientific">Arundo donax</name>
    <name type="common">Giant reed</name>
    <name type="synonym">Donax arundinaceus</name>
    <dbReference type="NCBI Taxonomy" id="35708"/>
    <lineage>
        <taxon>Eukaryota</taxon>
        <taxon>Viridiplantae</taxon>
        <taxon>Streptophyta</taxon>
        <taxon>Embryophyta</taxon>
        <taxon>Tracheophyta</taxon>
        <taxon>Spermatophyta</taxon>
        <taxon>Magnoliopsida</taxon>
        <taxon>Liliopsida</taxon>
        <taxon>Poales</taxon>
        <taxon>Poaceae</taxon>
        <taxon>PACMAD clade</taxon>
        <taxon>Arundinoideae</taxon>
        <taxon>Arundineae</taxon>
        <taxon>Arundo</taxon>
    </lineage>
</organism>